<feature type="transmembrane region" description="Helical" evidence="7">
    <location>
        <begin position="428"/>
        <end position="450"/>
    </location>
</feature>
<reference evidence="10 11" key="1">
    <citation type="submission" date="2020-06" db="EMBL/GenBank/DDBJ databases">
        <authorList>
            <consortium name="Wellcome Sanger Institute Data Sharing"/>
        </authorList>
    </citation>
    <scope>NUCLEOTIDE SEQUENCE [LARGE SCALE GENOMIC DNA]</scope>
</reference>
<evidence type="ECO:0000313" key="11">
    <source>
        <dbReference type="Proteomes" id="UP000694580"/>
    </source>
</evidence>
<dbReference type="GeneID" id="114799562"/>
<evidence type="ECO:0000256" key="7">
    <source>
        <dbReference type="SAM" id="Phobius"/>
    </source>
</evidence>
<dbReference type="SMART" id="SM00408">
    <property type="entry name" value="IGc2"/>
    <property type="match status" value="3"/>
</dbReference>
<keyword evidence="5" id="KW-0393">Immunoglobulin domain</keyword>
<reference evidence="10" key="3">
    <citation type="submission" date="2025-09" db="UniProtKB">
        <authorList>
            <consortium name="Ensembl"/>
        </authorList>
    </citation>
    <scope>IDENTIFICATION</scope>
</reference>
<dbReference type="InterPro" id="IPR036179">
    <property type="entry name" value="Ig-like_dom_sf"/>
</dbReference>
<evidence type="ECO:0000256" key="6">
    <source>
        <dbReference type="SAM" id="MobiDB-lite"/>
    </source>
</evidence>
<evidence type="ECO:0000256" key="2">
    <source>
        <dbReference type="ARBA" id="ARBA00023136"/>
    </source>
</evidence>
<dbReference type="GO" id="GO:0007416">
    <property type="term" value="P:synapse assembly"/>
    <property type="evidence" value="ECO:0007669"/>
    <property type="project" value="TreeGrafter"/>
</dbReference>
<dbReference type="InterPro" id="IPR003598">
    <property type="entry name" value="Ig_sub2"/>
</dbReference>
<keyword evidence="7" id="KW-1133">Transmembrane helix</keyword>
<organism evidence="10 11">
    <name type="scientific">Denticeps clupeoides</name>
    <name type="common">denticle herring</name>
    <dbReference type="NCBI Taxonomy" id="299321"/>
    <lineage>
        <taxon>Eukaryota</taxon>
        <taxon>Metazoa</taxon>
        <taxon>Chordata</taxon>
        <taxon>Craniata</taxon>
        <taxon>Vertebrata</taxon>
        <taxon>Euteleostomi</taxon>
        <taxon>Actinopterygii</taxon>
        <taxon>Neopterygii</taxon>
        <taxon>Teleostei</taxon>
        <taxon>Clupei</taxon>
        <taxon>Clupeiformes</taxon>
        <taxon>Denticipitoidei</taxon>
        <taxon>Denticipitidae</taxon>
        <taxon>Denticeps</taxon>
    </lineage>
</organism>
<dbReference type="InterPro" id="IPR051275">
    <property type="entry name" value="Cell_adhesion_signaling"/>
</dbReference>
<dbReference type="SUPFAM" id="SSF48726">
    <property type="entry name" value="Immunoglobulin"/>
    <property type="match status" value="4"/>
</dbReference>
<keyword evidence="2 7" id="KW-0472">Membrane</keyword>
<accession>A0AAY4C6E1</accession>
<protein>
    <recommendedName>
        <fullName evidence="9">Ig-like domain-containing protein</fullName>
    </recommendedName>
</protein>
<comment type="subcellular location">
    <subcellularLocation>
        <location evidence="1">Membrane</location>
        <topology evidence="1">Single-pass type I membrane protein</topology>
    </subcellularLocation>
</comment>
<evidence type="ECO:0000256" key="1">
    <source>
        <dbReference type="ARBA" id="ARBA00004479"/>
    </source>
</evidence>
<dbReference type="Pfam" id="PF07679">
    <property type="entry name" value="I-set"/>
    <property type="match status" value="1"/>
</dbReference>
<feature type="domain" description="Ig-like" evidence="9">
    <location>
        <begin position="329"/>
        <end position="417"/>
    </location>
</feature>
<keyword evidence="7" id="KW-0812">Transmembrane</keyword>
<feature type="chain" id="PRO_5044286354" description="Ig-like domain-containing protein" evidence="8">
    <location>
        <begin position="27"/>
        <end position="535"/>
    </location>
</feature>
<dbReference type="Proteomes" id="UP000694580">
    <property type="component" value="Chromosome 11"/>
</dbReference>
<dbReference type="SMART" id="SM00409">
    <property type="entry name" value="IG"/>
    <property type="match status" value="3"/>
</dbReference>
<keyword evidence="3" id="KW-1015">Disulfide bond</keyword>
<evidence type="ECO:0000259" key="9">
    <source>
        <dbReference type="PROSITE" id="PS50835"/>
    </source>
</evidence>
<dbReference type="AlphaFoldDB" id="A0AAY4C6E1"/>
<keyword evidence="4" id="KW-0325">Glycoprotein</keyword>
<feature type="domain" description="Ig-like" evidence="9">
    <location>
        <begin position="6"/>
        <end position="125"/>
    </location>
</feature>
<gene>
    <name evidence="10" type="primary">VSIG10</name>
</gene>
<dbReference type="GO" id="GO:0050839">
    <property type="term" value="F:cell adhesion molecule binding"/>
    <property type="evidence" value="ECO:0007669"/>
    <property type="project" value="TreeGrafter"/>
</dbReference>
<evidence type="ECO:0000256" key="8">
    <source>
        <dbReference type="SAM" id="SignalP"/>
    </source>
</evidence>
<feature type="domain" description="Ig-like" evidence="9">
    <location>
        <begin position="232"/>
        <end position="321"/>
    </location>
</feature>
<dbReference type="RefSeq" id="XP_028852155.1">
    <property type="nucleotide sequence ID" value="XM_028996322.1"/>
</dbReference>
<dbReference type="InterPro" id="IPR013098">
    <property type="entry name" value="Ig_I-set"/>
</dbReference>
<dbReference type="PANTHER" id="PTHR11640">
    <property type="entry name" value="NEPHRIN"/>
    <property type="match status" value="1"/>
</dbReference>
<feature type="signal peptide" evidence="8">
    <location>
        <begin position="1"/>
        <end position="26"/>
    </location>
</feature>
<name>A0AAY4C6E1_9TELE</name>
<dbReference type="InterPro" id="IPR013783">
    <property type="entry name" value="Ig-like_fold"/>
</dbReference>
<evidence type="ECO:0000256" key="5">
    <source>
        <dbReference type="ARBA" id="ARBA00023319"/>
    </source>
</evidence>
<dbReference type="InterPro" id="IPR003599">
    <property type="entry name" value="Ig_sub"/>
</dbReference>
<dbReference type="InterPro" id="IPR013106">
    <property type="entry name" value="Ig_V-set"/>
</dbReference>
<keyword evidence="8" id="KW-0732">Signal</keyword>
<proteinExistence type="predicted"/>
<dbReference type="GeneTree" id="ENSGT00940000159876"/>
<evidence type="ECO:0000256" key="3">
    <source>
        <dbReference type="ARBA" id="ARBA00023157"/>
    </source>
</evidence>
<feature type="domain" description="Ig-like" evidence="9">
    <location>
        <begin position="141"/>
        <end position="221"/>
    </location>
</feature>
<dbReference type="InterPro" id="IPR007110">
    <property type="entry name" value="Ig-like_dom"/>
</dbReference>
<dbReference type="Ensembl" id="ENSDCDT00010035417.1">
    <property type="protein sequence ID" value="ENSDCDP00010028643.1"/>
    <property type="gene ID" value="ENSDCDG00010018111.1"/>
</dbReference>
<reference evidence="10" key="2">
    <citation type="submission" date="2025-08" db="UniProtKB">
        <authorList>
            <consortium name="Ensembl"/>
        </authorList>
    </citation>
    <scope>IDENTIFICATION</scope>
</reference>
<sequence>MAPFAPRMTTWAVAFLHLLFTHQTGGAEDGQGQDVILGELGTNALLPCRDLPANVTPSVTRWLKDGSVAVTRNYSSSPRSPDLSHFYVHDNGSLSILRLQTIDEATYSCECATQEHGVHAGADLRLLVVSGPTDVIMEIRPTSKHENGTLFVHNGSVVVFRCLSQSYPSLNLTWTLDGDTPNKTPVSTNGSLIQFELNVEPSFQGNHSCTAENPLSKRRVSRSMELLVYYAPERHPECSWSAANDSSFVLFTCSWYGAYPSPVLEWLDDKSAVGGSRSAIERAEGESLEVMLNRSRLTDHQTVLCKASHVALNEGEEKFCSFELKSPYPEGEPMVTALEGSTVTLTCTEGSSIPLAKTTWTRTVKQEDITPSGKYVMSDEGPVFRLTIVNVTKQDEGIYFCRSENPLGVREMEVYLTVKDSASNTGGIVGTFIAVLILGAGFAIGIAIYSNRDRICFDPRFSLMSEERSDVLSLVDSDEEIFSERVPRLPAMTNGHSTTLVEIHRIPSSDHEDQLNKGESQEHEQEHHDVILEAE</sequence>
<dbReference type="GO" id="GO:0005911">
    <property type="term" value="C:cell-cell junction"/>
    <property type="evidence" value="ECO:0007669"/>
    <property type="project" value="TreeGrafter"/>
</dbReference>
<dbReference type="Gene3D" id="2.60.40.10">
    <property type="entry name" value="Immunoglobulins"/>
    <property type="match status" value="4"/>
</dbReference>
<dbReference type="GO" id="GO:0098609">
    <property type="term" value="P:cell-cell adhesion"/>
    <property type="evidence" value="ECO:0007669"/>
    <property type="project" value="TreeGrafter"/>
</dbReference>
<evidence type="ECO:0000313" key="10">
    <source>
        <dbReference type="Ensembl" id="ENSDCDP00010028643.1"/>
    </source>
</evidence>
<dbReference type="GO" id="GO:0005886">
    <property type="term" value="C:plasma membrane"/>
    <property type="evidence" value="ECO:0007669"/>
    <property type="project" value="TreeGrafter"/>
</dbReference>
<keyword evidence="11" id="KW-1185">Reference proteome</keyword>
<feature type="region of interest" description="Disordered" evidence="6">
    <location>
        <begin position="505"/>
        <end position="535"/>
    </location>
</feature>
<dbReference type="PANTHER" id="PTHR11640:SF157">
    <property type="entry name" value="V-SET AND IMMUNOGLOBULIN DOMAIN-CONTAINING PROTEIN 10"/>
    <property type="match status" value="1"/>
</dbReference>
<dbReference type="Pfam" id="PF07686">
    <property type="entry name" value="V-set"/>
    <property type="match status" value="1"/>
</dbReference>
<dbReference type="PROSITE" id="PS50835">
    <property type="entry name" value="IG_LIKE"/>
    <property type="match status" value="4"/>
</dbReference>
<evidence type="ECO:0000256" key="4">
    <source>
        <dbReference type="ARBA" id="ARBA00023180"/>
    </source>
</evidence>